<keyword evidence="2" id="KW-0812">Transmembrane</keyword>
<keyword evidence="2" id="KW-0472">Membrane</keyword>
<feature type="transmembrane region" description="Helical" evidence="2">
    <location>
        <begin position="46"/>
        <end position="66"/>
    </location>
</feature>
<feature type="compositionally biased region" description="Basic and acidic residues" evidence="1">
    <location>
        <begin position="208"/>
        <end position="226"/>
    </location>
</feature>
<keyword evidence="2" id="KW-1133">Transmembrane helix</keyword>
<dbReference type="AlphaFoldDB" id="A0A8H4JJ66"/>
<feature type="transmembrane region" description="Helical" evidence="2">
    <location>
        <begin position="78"/>
        <end position="98"/>
    </location>
</feature>
<feature type="transmembrane region" description="Helical" evidence="2">
    <location>
        <begin position="313"/>
        <end position="329"/>
    </location>
</feature>
<dbReference type="Proteomes" id="UP000605986">
    <property type="component" value="Unassembled WGS sequence"/>
</dbReference>
<accession>A0A8H4JJ66</accession>
<feature type="transmembrane region" description="Helical" evidence="2">
    <location>
        <begin position="280"/>
        <end position="301"/>
    </location>
</feature>
<dbReference type="OrthoDB" id="3945378at2759"/>
<evidence type="ECO:0000313" key="3">
    <source>
        <dbReference type="EMBL" id="KAF4428961.1"/>
    </source>
</evidence>
<reference evidence="3" key="1">
    <citation type="submission" date="2020-01" db="EMBL/GenBank/DDBJ databases">
        <title>Identification and distribution of gene clusters putatively required for synthesis of sphingolipid metabolism inhibitors in phylogenetically diverse species of the filamentous fungus Fusarium.</title>
        <authorList>
            <person name="Kim H.-S."/>
            <person name="Busman M."/>
            <person name="Brown D.W."/>
            <person name="Divon H."/>
            <person name="Uhlig S."/>
            <person name="Proctor R.H."/>
        </authorList>
    </citation>
    <scope>NUCLEOTIDE SEQUENCE</scope>
    <source>
        <strain evidence="3">NRRL 53441</strain>
    </source>
</reference>
<feature type="region of interest" description="Disordered" evidence="1">
    <location>
        <begin position="208"/>
        <end position="234"/>
    </location>
</feature>
<comment type="caution">
    <text evidence="3">The sequence shown here is derived from an EMBL/GenBank/DDBJ whole genome shotgun (WGS) entry which is preliminary data.</text>
</comment>
<evidence type="ECO:0000256" key="2">
    <source>
        <dbReference type="SAM" id="Phobius"/>
    </source>
</evidence>
<keyword evidence="4" id="KW-1185">Reference proteome</keyword>
<organism evidence="3 4">
    <name type="scientific">Fusarium austroafricanum</name>
    <dbReference type="NCBI Taxonomy" id="2364996"/>
    <lineage>
        <taxon>Eukaryota</taxon>
        <taxon>Fungi</taxon>
        <taxon>Dikarya</taxon>
        <taxon>Ascomycota</taxon>
        <taxon>Pezizomycotina</taxon>
        <taxon>Sordariomycetes</taxon>
        <taxon>Hypocreomycetidae</taxon>
        <taxon>Hypocreales</taxon>
        <taxon>Nectriaceae</taxon>
        <taxon>Fusarium</taxon>
        <taxon>Fusarium concolor species complex</taxon>
    </lineage>
</organism>
<name>A0A8H4JJ66_9HYPO</name>
<feature type="transmembrane region" description="Helical" evidence="2">
    <location>
        <begin position="107"/>
        <end position="125"/>
    </location>
</feature>
<feature type="transmembrane region" description="Helical" evidence="2">
    <location>
        <begin position="137"/>
        <end position="155"/>
    </location>
</feature>
<feature type="region of interest" description="Disordered" evidence="1">
    <location>
        <begin position="172"/>
        <end position="193"/>
    </location>
</feature>
<evidence type="ECO:0000313" key="4">
    <source>
        <dbReference type="Proteomes" id="UP000605986"/>
    </source>
</evidence>
<dbReference type="EMBL" id="JAADJG010001015">
    <property type="protein sequence ID" value="KAF4428961.1"/>
    <property type="molecule type" value="Genomic_DNA"/>
</dbReference>
<protein>
    <submittedName>
        <fullName evidence="3">Uncharacterized protein</fullName>
    </submittedName>
</protein>
<proteinExistence type="predicted"/>
<gene>
    <name evidence="3" type="ORF">F53441_14021</name>
</gene>
<evidence type="ECO:0000256" key="1">
    <source>
        <dbReference type="SAM" id="MobiDB-lite"/>
    </source>
</evidence>
<sequence>MNSSSLSACYFEGNGDLYGLGVRIGLYTQWAATLITTVADPHAENVVMVLNMLIQTALLLGLVILSARHEASVLDPVITFWLLFGALSNLTGDGVYILDHPTGSGRLILYAAVAIYYIWFWFTGWMGMLDPDCDPSAMSILGLVVCITLAIWRPLKDKVRGLEGRKCQDDRVEEGLGGDADDPQDNARQKEDAPVVVPEAIELADAEDLARERRGENESPTRRPEEGNTTSTAELDEIPVIRGGYSWHVPWIMDSDRMDDLEAMLDRFSWEGKWGNVNPYLLCLSVMNIALSIAAVEYLIKANNIAGANDVDSVGQLIALVSGAFSLIFG</sequence>